<protein>
    <submittedName>
        <fullName evidence="1">Uncharacterized protein</fullName>
    </submittedName>
</protein>
<accession>A0A9W6J5L7</accession>
<dbReference type="EMBL" id="BSFI01000023">
    <property type="protein sequence ID" value="GLK69839.1"/>
    <property type="molecule type" value="Genomic_DNA"/>
</dbReference>
<evidence type="ECO:0000313" key="2">
    <source>
        <dbReference type="Proteomes" id="UP001143372"/>
    </source>
</evidence>
<gene>
    <name evidence="1" type="ORF">GCM10008179_34770</name>
</gene>
<sequence>MHDSAALEKDARNDVTKLLPKCQALRLGGESRFCGRDDDIAEPLKIQTIPPKCLEHLTKPAF</sequence>
<reference evidence="1" key="2">
    <citation type="submission" date="2023-01" db="EMBL/GenBank/DDBJ databases">
        <authorList>
            <person name="Sun Q."/>
            <person name="Evtushenko L."/>
        </authorList>
    </citation>
    <scope>NUCLEOTIDE SEQUENCE</scope>
    <source>
        <strain evidence="1">VKM B-2347</strain>
    </source>
</reference>
<proteinExistence type="predicted"/>
<evidence type="ECO:0000313" key="1">
    <source>
        <dbReference type="EMBL" id="GLK69839.1"/>
    </source>
</evidence>
<keyword evidence="2" id="KW-1185">Reference proteome</keyword>
<reference evidence="1" key="1">
    <citation type="journal article" date="2014" name="Int. J. Syst. Evol. Microbiol.">
        <title>Complete genome sequence of Corynebacterium casei LMG S-19264T (=DSM 44701T), isolated from a smear-ripened cheese.</title>
        <authorList>
            <consortium name="US DOE Joint Genome Institute (JGI-PGF)"/>
            <person name="Walter F."/>
            <person name="Albersmeier A."/>
            <person name="Kalinowski J."/>
            <person name="Ruckert C."/>
        </authorList>
    </citation>
    <scope>NUCLEOTIDE SEQUENCE</scope>
    <source>
        <strain evidence="1">VKM B-2347</strain>
    </source>
</reference>
<organism evidence="1 2">
    <name type="scientific">Hansschlegelia plantiphila</name>
    <dbReference type="NCBI Taxonomy" id="374655"/>
    <lineage>
        <taxon>Bacteria</taxon>
        <taxon>Pseudomonadati</taxon>
        <taxon>Pseudomonadota</taxon>
        <taxon>Alphaproteobacteria</taxon>
        <taxon>Hyphomicrobiales</taxon>
        <taxon>Methylopilaceae</taxon>
        <taxon>Hansschlegelia</taxon>
    </lineage>
</organism>
<comment type="caution">
    <text evidence="1">The sequence shown here is derived from an EMBL/GenBank/DDBJ whole genome shotgun (WGS) entry which is preliminary data.</text>
</comment>
<dbReference type="AlphaFoldDB" id="A0A9W6J5L7"/>
<name>A0A9W6J5L7_9HYPH</name>
<dbReference type="Proteomes" id="UP001143372">
    <property type="component" value="Unassembled WGS sequence"/>
</dbReference>